<dbReference type="InterPro" id="IPR024931">
    <property type="entry name" value="Importin_alpha"/>
</dbReference>
<evidence type="ECO:0000256" key="3">
    <source>
        <dbReference type="ARBA" id="ARBA00022737"/>
    </source>
</evidence>
<evidence type="ECO:0000313" key="9">
    <source>
        <dbReference type="EMBL" id="OQR71676.1"/>
    </source>
</evidence>
<name>A0A1V9XE26_9ACAR</name>
<dbReference type="InterPro" id="IPR016024">
    <property type="entry name" value="ARM-type_fold"/>
</dbReference>
<feature type="repeat" description="ARM" evidence="6">
    <location>
        <begin position="163"/>
        <end position="190"/>
    </location>
</feature>
<dbReference type="InterPro" id="IPR000225">
    <property type="entry name" value="Armadillo"/>
</dbReference>
<evidence type="ECO:0000256" key="2">
    <source>
        <dbReference type="ARBA" id="ARBA00022448"/>
    </source>
</evidence>
<dbReference type="AlphaFoldDB" id="A0A1V9XE26"/>
<dbReference type="GO" id="GO:0006606">
    <property type="term" value="P:protein import into nucleus"/>
    <property type="evidence" value="ECO:0007669"/>
    <property type="project" value="InterPro"/>
</dbReference>
<comment type="caution">
    <text evidence="9">The sequence shown here is derived from an EMBL/GenBank/DDBJ whole genome shotgun (WGS) entry which is preliminary data.</text>
</comment>
<evidence type="ECO:0000256" key="4">
    <source>
        <dbReference type="ARBA" id="ARBA00022927"/>
    </source>
</evidence>
<reference evidence="9 10" key="1">
    <citation type="journal article" date="2017" name="Gigascience">
        <title>Draft genome of the honey bee ectoparasitic mite, Tropilaelaps mercedesae, is shaped by the parasitic life history.</title>
        <authorList>
            <person name="Dong X."/>
            <person name="Armstrong S.D."/>
            <person name="Xia D."/>
            <person name="Makepeace B.L."/>
            <person name="Darby A.C."/>
            <person name="Kadowaki T."/>
        </authorList>
    </citation>
    <scope>NUCLEOTIDE SEQUENCE [LARGE SCALE GENOMIC DNA]</scope>
    <source>
        <strain evidence="9">Wuxi-XJTLU</strain>
    </source>
</reference>
<dbReference type="Gene3D" id="1.25.10.10">
    <property type="entry name" value="Leucine-rich Repeat Variant"/>
    <property type="match status" value="1"/>
</dbReference>
<evidence type="ECO:0000256" key="7">
    <source>
        <dbReference type="SAM" id="Coils"/>
    </source>
</evidence>
<dbReference type="GO" id="GO:0061608">
    <property type="term" value="F:nuclear import signal receptor activity"/>
    <property type="evidence" value="ECO:0007669"/>
    <property type="project" value="InterPro"/>
</dbReference>
<dbReference type="Pfam" id="PF00514">
    <property type="entry name" value="Arm"/>
    <property type="match status" value="5"/>
</dbReference>
<evidence type="ECO:0000313" key="10">
    <source>
        <dbReference type="Proteomes" id="UP000192247"/>
    </source>
</evidence>
<dbReference type="EMBL" id="MNPL01013842">
    <property type="protein sequence ID" value="OQR71676.1"/>
    <property type="molecule type" value="Genomic_DNA"/>
</dbReference>
<evidence type="ECO:0000256" key="5">
    <source>
        <dbReference type="PIRNR" id="PIRNR005673"/>
    </source>
</evidence>
<comment type="similarity">
    <text evidence="1 5">Belongs to the importin alpha family.</text>
</comment>
<keyword evidence="2 5" id="KW-0813">Transport</keyword>
<dbReference type="PIRSF" id="PIRSF005673">
    <property type="entry name" value="Importin_alpha"/>
    <property type="match status" value="1"/>
</dbReference>
<dbReference type="Proteomes" id="UP000192247">
    <property type="component" value="Unassembled WGS sequence"/>
</dbReference>
<dbReference type="SMART" id="SM00185">
    <property type="entry name" value="ARM"/>
    <property type="match status" value="8"/>
</dbReference>
<dbReference type="Gene3D" id="1.20.5.690">
    <property type="entry name" value="Importin-alpha, importin-beta-binding domain"/>
    <property type="match status" value="1"/>
</dbReference>
<dbReference type="SUPFAM" id="SSF48371">
    <property type="entry name" value="ARM repeat"/>
    <property type="match status" value="1"/>
</dbReference>
<evidence type="ECO:0000259" key="8">
    <source>
        <dbReference type="PROSITE" id="PS51214"/>
    </source>
</evidence>
<gene>
    <name evidence="9" type="ORF">BIW11_01450</name>
</gene>
<dbReference type="PROSITE" id="PS51214">
    <property type="entry name" value="IBB"/>
    <property type="match status" value="1"/>
</dbReference>
<protein>
    <recommendedName>
        <fullName evidence="5">Importin subunit alpha</fullName>
    </recommendedName>
</protein>
<dbReference type="InterPro" id="IPR036975">
    <property type="entry name" value="Importin-a_IBB_sf"/>
</dbReference>
<feature type="domain" description="IBB" evidence="8">
    <location>
        <begin position="1"/>
        <end position="61"/>
    </location>
</feature>
<dbReference type="InterPro" id="IPR032413">
    <property type="entry name" value="Arm_3"/>
</dbReference>
<keyword evidence="10" id="KW-1185">Reference proteome</keyword>
<dbReference type="InterPro" id="IPR002652">
    <property type="entry name" value="Importin-a_IBB"/>
</dbReference>
<keyword evidence="7" id="KW-0175">Coiled coil</keyword>
<dbReference type="STRING" id="418985.A0A1V9XE26"/>
<dbReference type="Pfam" id="PF01749">
    <property type="entry name" value="IBB"/>
    <property type="match status" value="1"/>
</dbReference>
<dbReference type="InParanoid" id="A0A1V9XE26"/>
<dbReference type="InterPro" id="IPR011989">
    <property type="entry name" value="ARM-like"/>
</dbReference>
<keyword evidence="3" id="KW-0677">Repeat</keyword>
<feature type="coiled-coil region" evidence="7">
    <location>
        <begin position="18"/>
        <end position="45"/>
    </location>
</feature>
<organism evidence="9 10">
    <name type="scientific">Tropilaelaps mercedesae</name>
    <dbReference type="NCBI Taxonomy" id="418985"/>
    <lineage>
        <taxon>Eukaryota</taxon>
        <taxon>Metazoa</taxon>
        <taxon>Ecdysozoa</taxon>
        <taxon>Arthropoda</taxon>
        <taxon>Chelicerata</taxon>
        <taxon>Arachnida</taxon>
        <taxon>Acari</taxon>
        <taxon>Parasitiformes</taxon>
        <taxon>Mesostigmata</taxon>
        <taxon>Gamasina</taxon>
        <taxon>Dermanyssoidea</taxon>
        <taxon>Laelapidae</taxon>
        <taxon>Tropilaelaps</taxon>
    </lineage>
</organism>
<proteinExistence type="inferred from homology"/>
<dbReference type="OrthoDB" id="29145at2759"/>
<keyword evidence="4 5" id="KW-0653">Protein transport</keyword>
<dbReference type="GO" id="GO:0005737">
    <property type="term" value="C:cytoplasm"/>
    <property type="evidence" value="ECO:0007669"/>
    <property type="project" value="InterPro"/>
</dbReference>
<dbReference type="PANTHER" id="PTHR23316">
    <property type="entry name" value="IMPORTIN ALPHA"/>
    <property type="match status" value="1"/>
</dbReference>
<accession>A0A1V9XE26</accession>
<evidence type="ECO:0000256" key="1">
    <source>
        <dbReference type="ARBA" id="ARBA00010394"/>
    </source>
</evidence>
<dbReference type="PROSITE" id="PS50176">
    <property type="entry name" value="ARM_REPEAT"/>
    <property type="match status" value="1"/>
</dbReference>
<dbReference type="Pfam" id="PF16186">
    <property type="entry name" value="Arm_3"/>
    <property type="match status" value="1"/>
</dbReference>
<sequence>MALHDDLKPSASWRLADYKNLGRNINEMRRERNATSLELRKSKRADALFRRRNLPNLEYGEDIPDLTDIEDDAELFRRLNEVINNARSPIPDVRLKAVETIRKMVSSRKRPPIDELIQKGALLILIECLAPAESPQLQFEATWALTNVVSGTAEHTRAAVEAGIVPRLLTLLNGPHQKVSEQAVWALANIIGEGPLLRDFCINIGVISELRKFIVPTVPGSLLRNITWAVANLCRNEEPSLSIEVVRELLSVIVLLLGHTDHTILVNTFWALSFLMDPSSDILQLVIDTGMVDRLLPYLAESDTKLVVPVLRILGNLTTGTDEQTQVLLNAGILTYFPQVLTNPKEKVHQGAVWLLSNVLAGTVSQVQAVIDMHLLPILLQHLATSNFATQKEAAWAFSNLSLTGSQEQVNMAVELGVVAPLCNLLTVYDTQVVRVVLNTLHNLLKLSPTTPTRYTPVTDQVEECGGLDKIVCLQYSENEGIRKLASLLIDVFWTEKDEMVNEPAAIHPEFSPQTNLPKDDFQF</sequence>
<evidence type="ECO:0000256" key="6">
    <source>
        <dbReference type="PROSITE-ProRule" id="PRU00259"/>
    </source>
</evidence>